<evidence type="ECO:0000256" key="1">
    <source>
        <dbReference type="ARBA" id="ARBA00004273"/>
    </source>
</evidence>
<dbReference type="EMBL" id="KN840477">
    <property type="protein sequence ID" value="KIP08610.1"/>
    <property type="molecule type" value="Genomic_DNA"/>
</dbReference>
<evidence type="ECO:0000256" key="5">
    <source>
        <dbReference type="ARBA" id="ARBA00022792"/>
    </source>
</evidence>
<dbReference type="HOGENOM" id="CLU_101495_2_0_1"/>
<name>A0A0C3SC83_PHLG1</name>
<feature type="transmembrane region" description="Helical" evidence="10">
    <location>
        <begin position="71"/>
        <end position="90"/>
    </location>
</feature>
<feature type="compositionally biased region" description="Polar residues" evidence="9">
    <location>
        <begin position="1"/>
        <end position="13"/>
    </location>
</feature>
<dbReference type="Proteomes" id="UP000053257">
    <property type="component" value="Unassembled WGS sequence"/>
</dbReference>
<dbReference type="AlphaFoldDB" id="A0A0C3SC83"/>
<keyword evidence="6 10" id="KW-1133">Transmembrane helix</keyword>
<accession>A0A0C3SC83</accession>
<organism evidence="11 12">
    <name type="scientific">Phlebiopsis gigantea (strain 11061_1 CR5-6)</name>
    <name type="common">White-rot fungus</name>
    <name type="synonym">Peniophora gigantea</name>
    <dbReference type="NCBI Taxonomy" id="745531"/>
    <lineage>
        <taxon>Eukaryota</taxon>
        <taxon>Fungi</taxon>
        <taxon>Dikarya</taxon>
        <taxon>Basidiomycota</taxon>
        <taxon>Agaricomycotina</taxon>
        <taxon>Agaricomycetes</taxon>
        <taxon>Polyporales</taxon>
        <taxon>Phanerochaetaceae</taxon>
        <taxon>Phlebiopsis</taxon>
    </lineage>
</organism>
<evidence type="ECO:0000256" key="7">
    <source>
        <dbReference type="ARBA" id="ARBA00023128"/>
    </source>
</evidence>
<keyword evidence="8 10" id="KW-0472">Membrane</keyword>
<evidence type="ECO:0000256" key="8">
    <source>
        <dbReference type="ARBA" id="ARBA00023136"/>
    </source>
</evidence>
<keyword evidence="12" id="KW-1185">Reference proteome</keyword>
<dbReference type="PANTHER" id="PTHR31586:SF1">
    <property type="entry name" value="CYTOCHROME C OXIDASE ASSEMBLY PROTEIN COX20, MITOCHONDRIAL"/>
    <property type="match status" value="1"/>
</dbReference>
<comment type="similarity">
    <text evidence="2">Belongs to the COX20 family.</text>
</comment>
<dbReference type="GO" id="GO:0005743">
    <property type="term" value="C:mitochondrial inner membrane"/>
    <property type="evidence" value="ECO:0007669"/>
    <property type="project" value="UniProtKB-SubCell"/>
</dbReference>
<evidence type="ECO:0000256" key="3">
    <source>
        <dbReference type="ARBA" id="ARBA00017689"/>
    </source>
</evidence>
<evidence type="ECO:0000256" key="10">
    <source>
        <dbReference type="SAM" id="Phobius"/>
    </source>
</evidence>
<evidence type="ECO:0000256" key="6">
    <source>
        <dbReference type="ARBA" id="ARBA00022989"/>
    </source>
</evidence>
<keyword evidence="7" id="KW-0496">Mitochondrion</keyword>
<comment type="subcellular location">
    <subcellularLocation>
        <location evidence="1">Mitochondrion inner membrane</location>
    </subcellularLocation>
</comment>
<keyword evidence="5" id="KW-0999">Mitochondrion inner membrane</keyword>
<protein>
    <recommendedName>
        <fullName evidence="3">Cytochrome c oxidase assembly protein COX20, mitochondrial</fullName>
    </recommendedName>
</protein>
<keyword evidence="4 10" id="KW-0812">Transmembrane</keyword>
<dbReference type="GO" id="GO:0033617">
    <property type="term" value="P:mitochondrial respiratory chain complex IV assembly"/>
    <property type="evidence" value="ECO:0007669"/>
    <property type="project" value="InterPro"/>
</dbReference>
<feature type="region of interest" description="Disordered" evidence="9">
    <location>
        <begin position="1"/>
        <end position="22"/>
    </location>
</feature>
<sequence>METPSTPADKTQTPSPPIYQRETTGSYWGDVKAAVKKINEIQCARSSLLSGIASGAGVGVIRGMSSSAFVASNWAVGTFMLISMGTWTICRKAMEDERRRVQFVVESMPKQLAKKQQEEVARKAQSHD</sequence>
<evidence type="ECO:0000256" key="4">
    <source>
        <dbReference type="ARBA" id="ARBA00022692"/>
    </source>
</evidence>
<gene>
    <name evidence="11" type="ORF">PHLGIDRAFT_69076</name>
</gene>
<evidence type="ECO:0000313" key="11">
    <source>
        <dbReference type="EMBL" id="KIP08610.1"/>
    </source>
</evidence>
<dbReference type="InterPro" id="IPR022533">
    <property type="entry name" value="Cox20"/>
</dbReference>
<dbReference type="Pfam" id="PF12597">
    <property type="entry name" value="Cox20"/>
    <property type="match status" value="1"/>
</dbReference>
<dbReference type="PANTHER" id="PTHR31586">
    <property type="entry name" value="CYTOCHROME C OXIDASE PROTEIN 20"/>
    <property type="match status" value="1"/>
</dbReference>
<evidence type="ECO:0000256" key="2">
    <source>
        <dbReference type="ARBA" id="ARBA00009575"/>
    </source>
</evidence>
<evidence type="ECO:0000313" key="12">
    <source>
        <dbReference type="Proteomes" id="UP000053257"/>
    </source>
</evidence>
<reference evidence="11 12" key="1">
    <citation type="journal article" date="2014" name="PLoS Genet.">
        <title>Analysis of the Phlebiopsis gigantea genome, transcriptome and secretome provides insight into its pioneer colonization strategies of wood.</title>
        <authorList>
            <person name="Hori C."/>
            <person name="Ishida T."/>
            <person name="Igarashi K."/>
            <person name="Samejima M."/>
            <person name="Suzuki H."/>
            <person name="Master E."/>
            <person name="Ferreira P."/>
            <person name="Ruiz-Duenas F.J."/>
            <person name="Held B."/>
            <person name="Canessa P."/>
            <person name="Larrondo L.F."/>
            <person name="Schmoll M."/>
            <person name="Druzhinina I.S."/>
            <person name="Kubicek C.P."/>
            <person name="Gaskell J.A."/>
            <person name="Kersten P."/>
            <person name="St John F."/>
            <person name="Glasner J."/>
            <person name="Sabat G."/>
            <person name="Splinter BonDurant S."/>
            <person name="Syed K."/>
            <person name="Yadav J."/>
            <person name="Mgbeahuruike A.C."/>
            <person name="Kovalchuk A."/>
            <person name="Asiegbu F.O."/>
            <person name="Lackner G."/>
            <person name="Hoffmeister D."/>
            <person name="Rencoret J."/>
            <person name="Gutierrez A."/>
            <person name="Sun H."/>
            <person name="Lindquist E."/>
            <person name="Barry K."/>
            <person name="Riley R."/>
            <person name="Grigoriev I.V."/>
            <person name="Henrissat B."/>
            <person name="Kues U."/>
            <person name="Berka R.M."/>
            <person name="Martinez A.T."/>
            <person name="Covert S.F."/>
            <person name="Blanchette R.A."/>
            <person name="Cullen D."/>
        </authorList>
    </citation>
    <scope>NUCLEOTIDE SEQUENCE [LARGE SCALE GENOMIC DNA]</scope>
    <source>
        <strain evidence="11 12">11061_1 CR5-6</strain>
    </source>
</reference>
<evidence type="ECO:0000256" key="9">
    <source>
        <dbReference type="SAM" id="MobiDB-lite"/>
    </source>
</evidence>
<proteinExistence type="inferred from homology"/>
<dbReference type="OrthoDB" id="14603at2759"/>